<organism evidence="4 5">
    <name type="scientific">Pedobacter cryotolerans</name>
    <dbReference type="NCBI Taxonomy" id="2571270"/>
    <lineage>
        <taxon>Bacteria</taxon>
        <taxon>Pseudomonadati</taxon>
        <taxon>Bacteroidota</taxon>
        <taxon>Sphingobacteriia</taxon>
        <taxon>Sphingobacteriales</taxon>
        <taxon>Sphingobacteriaceae</taxon>
        <taxon>Pedobacter</taxon>
    </lineage>
</organism>
<comment type="caution">
    <text evidence="4">The sequence shown here is derived from an EMBL/GenBank/DDBJ whole genome shotgun (WGS) entry which is preliminary data.</text>
</comment>
<dbReference type="OrthoDB" id="677887at2"/>
<dbReference type="SMART" id="SM00448">
    <property type="entry name" value="REC"/>
    <property type="match status" value="1"/>
</dbReference>
<accession>A0A4U1BV11</accession>
<dbReference type="Pfam" id="PF00072">
    <property type="entry name" value="Response_reg"/>
    <property type="match status" value="1"/>
</dbReference>
<dbReference type="InterPro" id="IPR011006">
    <property type="entry name" value="CheY-like_superfamily"/>
</dbReference>
<evidence type="ECO:0000256" key="2">
    <source>
        <dbReference type="PROSITE-ProRule" id="PRU00169"/>
    </source>
</evidence>
<dbReference type="PANTHER" id="PTHR44591">
    <property type="entry name" value="STRESS RESPONSE REGULATOR PROTEIN 1"/>
    <property type="match status" value="1"/>
</dbReference>
<dbReference type="InterPro" id="IPR050595">
    <property type="entry name" value="Bact_response_regulator"/>
</dbReference>
<evidence type="ECO:0000256" key="1">
    <source>
        <dbReference type="ARBA" id="ARBA00022553"/>
    </source>
</evidence>
<dbReference type="EMBL" id="SWBO01000022">
    <property type="protein sequence ID" value="TKB96158.1"/>
    <property type="molecule type" value="Genomic_DNA"/>
</dbReference>
<dbReference type="AlphaFoldDB" id="A0A4U1BV11"/>
<dbReference type="InterPro" id="IPR001789">
    <property type="entry name" value="Sig_transdc_resp-reg_receiver"/>
</dbReference>
<dbReference type="GO" id="GO:0000160">
    <property type="term" value="P:phosphorelay signal transduction system"/>
    <property type="evidence" value="ECO:0007669"/>
    <property type="project" value="InterPro"/>
</dbReference>
<dbReference type="Gene3D" id="3.40.50.2300">
    <property type="match status" value="1"/>
</dbReference>
<evidence type="ECO:0000313" key="5">
    <source>
        <dbReference type="Proteomes" id="UP000310477"/>
    </source>
</evidence>
<evidence type="ECO:0000259" key="3">
    <source>
        <dbReference type="PROSITE" id="PS50110"/>
    </source>
</evidence>
<keyword evidence="5" id="KW-1185">Reference proteome</keyword>
<feature type="domain" description="Response regulatory" evidence="3">
    <location>
        <begin position="3"/>
        <end position="118"/>
    </location>
</feature>
<dbReference type="SUPFAM" id="SSF52172">
    <property type="entry name" value="CheY-like"/>
    <property type="match status" value="1"/>
</dbReference>
<dbReference type="PANTHER" id="PTHR44591:SF3">
    <property type="entry name" value="RESPONSE REGULATORY DOMAIN-CONTAINING PROTEIN"/>
    <property type="match status" value="1"/>
</dbReference>
<reference evidence="4 5" key="1">
    <citation type="submission" date="2019-04" db="EMBL/GenBank/DDBJ databases">
        <title>Pedobacter sp. AR-2-6 sp. nov., isolated from Arctic soil.</title>
        <authorList>
            <person name="Dahal R.H."/>
            <person name="Kim D.-U."/>
        </authorList>
    </citation>
    <scope>NUCLEOTIDE SEQUENCE [LARGE SCALE GENOMIC DNA]</scope>
    <source>
        <strain evidence="4 5">AR-2-6</strain>
    </source>
</reference>
<evidence type="ECO:0000313" key="4">
    <source>
        <dbReference type="EMBL" id="TKB96158.1"/>
    </source>
</evidence>
<keyword evidence="1 2" id="KW-0597">Phosphoprotein</keyword>
<dbReference type="RefSeq" id="WP_136878587.1">
    <property type="nucleotide sequence ID" value="NZ_SWBO01000022.1"/>
</dbReference>
<protein>
    <submittedName>
        <fullName evidence="4">Response regulator</fullName>
    </submittedName>
</protein>
<name>A0A4U1BV11_9SPHI</name>
<dbReference type="PROSITE" id="PS50110">
    <property type="entry name" value="RESPONSE_REGULATORY"/>
    <property type="match status" value="1"/>
</dbReference>
<sequence>MKRILIIDDIEAHREVLWMLFDDEGYLVLSKDDPRNLELVIEEFLPDLIVMDIMMGRFNGADICQRIKNSPRYDGIKVLLMTASVVLDKLDLTSTLADAHIAKPFDINHMAEVVKQLMDT</sequence>
<dbReference type="Proteomes" id="UP000310477">
    <property type="component" value="Unassembled WGS sequence"/>
</dbReference>
<gene>
    <name evidence="4" type="ORF">FA045_18625</name>
</gene>
<proteinExistence type="predicted"/>
<feature type="modified residue" description="4-aspartylphosphate" evidence="2">
    <location>
        <position position="52"/>
    </location>
</feature>